<organism evidence="9 10">
    <name type="scientific">Alienimonas chondri</name>
    <dbReference type="NCBI Taxonomy" id="2681879"/>
    <lineage>
        <taxon>Bacteria</taxon>
        <taxon>Pseudomonadati</taxon>
        <taxon>Planctomycetota</taxon>
        <taxon>Planctomycetia</taxon>
        <taxon>Planctomycetales</taxon>
        <taxon>Planctomycetaceae</taxon>
        <taxon>Alienimonas</taxon>
    </lineage>
</organism>
<feature type="chain" id="PRO_5047347432" evidence="7">
    <location>
        <begin position="33"/>
        <end position="1038"/>
    </location>
</feature>
<sequence length="1038" mass="114143">MSPPLRRRVPALLLLCLAAGALIALPAGVLSAQTAPDKPIVGVRVEGNETIPSAVILQRISIKSGRVVTDHEMLDDVRSLYETKWFSRVKREVRDTPEGPVVVFLVKELPQVASIQYRGNDKVSDEQLSRVTGLEPGSPYRVMFNRDAAEQIKRYYVEKGYRHAKVELTRGDQEQHRDVVFQIVEGPKVRVAKVAFAGNEAFSAAVLKRDLETKAKPLGVVDLFNFGLFDPTTVPRDEAALTDYYRDLGYFDVKVSAEVSESEDRSDIYVTFLVAEGPRYRIRNINLEGNEKLPDAVLLPDSSKNVLASAFGFGPDGPALAPGDYYNARFLHQDRAKMEKLYGAEGRLFTKIQPAPSFLDTPGMIDLTYQIEEDKVRYIRHINASVIGDNPHTQRALIHNQMLVSPGDKADPLMLNKSKARIGGSSVFNSQVEFTIVPVDEEPILPAGAYRGQSPDPVVSPRSYVAPPAPQSTPPSAPESQDRRTGYLRPRPAPLNELTVRTASLRPIPPAARREAARRDAEQEQVQRLPSPLEPPTPENDPAGWVAQQDLFDLSREPRTAHTLPTLLEPAWEPSLPTFDGFAETPIAQVTPKIPTREENGFIKPVYRAQSPAPQSSPGGQWEPAPVVTSVAPSPVVTADGAYDPFQTVQQTGGDMGPGVSNPLLPQSPNGGPFQGPFQEPPGYVDIDVRAREERTGRFMVGAAVNSSSGLVGQVTLQEDNFDIWRFPRSFQEVRNGSAFRGRGQRLRIEAVPGAEVSRYLVSLTDPYFLDSLYSVGVSGFYYSRYYDEFNEQRLGGRLTVGRQLTPFWSIVGSSRLEDVKIFDPTVPTPPKLAEAVGNNTLFTVGASLKYDSRDRAILPSEGSFAEFGYTQGLGDFVYPRFDAEAAQYWTLMERPDGTGQHVLSLNGSVGIAGDELPIFESYYLGGYQTLRGYDFRGVSPLQNGVRVGGRFSTFGSLQYRFPILVNDALQGVVFSDFGTVNESVSLDDFRASVGAGLRISLPQAFGPAPLAFDFAVPVAGPDYDDEQLFSFNIGVTR</sequence>
<dbReference type="InterPro" id="IPR010827">
    <property type="entry name" value="BamA/TamA_POTRA"/>
</dbReference>
<protein>
    <submittedName>
        <fullName evidence="9">Outer membrane protein assembly factor BamA</fullName>
    </submittedName>
</protein>
<proteinExistence type="predicted"/>
<accession>A0ABX1V8U7</accession>
<keyword evidence="4" id="KW-0472">Membrane</keyword>
<comment type="caution">
    <text evidence="9">The sequence shown here is derived from an EMBL/GenBank/DDBJ whole genome shotgun (WGS) entry which is preliminary data.</text>
</comment>
<feature type="compositionally biased region" description="Pro residues" evidence="6">
    <location>
        <begin position="467"/>
        <end position="477"/>
    </location>
</feature>
<feature type="domain" description="POTRA" evidence="8">
    <location>
        <begin position="110"/>
        <end position="186"/>
    </location>
</feature>
<dbReference type="RefSeq" id="WP_171183562.1">
    <property type="nucleotide sequence ID" value="NZ_WTPX01000010.1"/>
</dbReference>
<dbReference type="Pfam" id="PF07244">
    <property type="entry name" value="POTRA"/>
    <property type="match status" value="4"/>
</dbReference>
<gene>
    <name evidence="9" type="primary">bamA</name>
    <name evidence="9" type="ORF">LzC2_05820</name>
</gene>
<dbReference type="Proteomes" id="UP000609651">
    <property type="component" value="Unassembled WGS sequence"/>
</dbReference>
<reference evidence="9 10" key="1">
    <citation type="journal article" date="2020" name="Syst. Appl. Microbiol.">
        <title>Alienimonas chondri sp. nov., a novel planctomycete isolated from the biofilm of the red alga Chondrus crispus.</title>
        <authorList>
            <person name="Vitorino I."/>
            <person name="Albuquerque L."/>
            <person name="Wiegand S."/>
            <person name="Kallscheuer N."/>
            <person name="da Costa M.S."/>
            <person name="Lobo-da-Cunha A."/>
            <person name="Jogler C."/>
            <person name="Lage O.M."/>
        </authorList>
    </citation>
    <scope>NUCLEOTIDE SEQUENCE [LARGE SCALE GENOMIC DNA]</scope>
    <source>
        <strain evidence="9 10">LzC2</strain>
    </source>
</reference>
<dbReference type="PANTHER" id="PTHR12815">
    <property type="entry name" value="SORTING AND ASSEMBLY MACHINERY SAMM50 PROTEIN FAMILY MEMBER"/>
    <property type="match status" value="1"/>
</dbReference>
<dbReference type="PANTHER" id="PTHR12815:SF47">
    <property type="entry name" value="TRANSLOCATION AND ASSEMBLY MODULE SUBUNIT TAMA"/>
    <property type="match status" value="1"/>
</dbReference>
<dbReference type="InterPro" id="IPR039910">
    <property type="entry name" value="D15-like"/>
</dbReference>
<evidence type="ECO:0000256" key="2">
    <source>
        <dbReference type="ARBA" id="ARBA00022692"/>
    </source>
</evidence>
<evidence type="ECO:0000259" key="8">
    <source>
        <dbReference type="PROSITE" id="PS51779"/>
    </source>
</evidence>
<dbReference type="PROSITE" id="PS51779">
    <property type="entry name" value="POTRA"/>
    <property type="match status" value="1"/>
</dbReference>
<dbReference type="EMBL" id="WTPX01000010">
    <property type="protein sequence ID" value="NNJ24524.1"/>
    <property type="molecule type" value="Genomic_DNA"/>
</dbReference>
<evidence type="ECO:0000256" key="1">
    <source>
        <dbReference type="ARBA" id="ARBA00004370"/>
    </source>
</evidence>
<feature type="compositionally biased region" description="Basic and acidic residues" evidence="6">
    <location>
        <begin position="512"/>
        <end position="522"/>
    </location>
</feature>
<keyword evidence="10" id="KW-1185">Reference proteome</keyword>
<comment type="subcellular location">
    <subcellularLocation>
        <location evidence="1">Membrane</location>
    </subcellularLocation>
</comment>
<keyword evidence="3 7" id="KW-0732">Signal</keyword>
<evidence type="ECO:0000256" key="3">
    <source>
        <dbReference type="ARBA" id="ARBA00022729"/>
    </source>
</evidence>
<evidence type="ECO:0000256" key="6">
    <source>
        <dbReference type="SAM" id="MobiDB-lite"/>
    </source>
</evidence>
<keyword evidence="5" id="KW-0998">Cell outer membrane</keyword>
<dbReference type="Gene3D" id="3.10.20.310">
    <property type="entry name" value="membrane protein fhac"/>
    <property type="match status" value="5"/>
</dbReference>
<feature type="region of interest" description="Disordered" evidence="6">
    <location>
        <begin position="447"/>
        <end position="543"/>
    </location>
</feature>
<keyword evidence="2" id="KW-0812">Transmembrane</keyword>
<evidence type="ECO:0000256" key="5">
    <source>
        <dbReference type="ARBA" id="ARBA00023237"/>
    </source>
</evidence>
<evidence type="ECO:0000256" key="4">
    <source>
        <dbReference type="ARBA" id="ARBA00023136"/>
    </source>
</evidence>
<evidence type="ECO:0000313" key="9">
    <source>
        <dbReference type="EMBL" id="NNJ24524.1"/>
    </source>
</evidence>
<evidence type="ECO:0000256" key="7">
    <source>
        <dbReference type="SAM" id="SignalP"/>
    </source>
</evidence>
<dbReference type="Gene3D" id="2.40.160.50">
    <property type="entry name" value="membrane protein fhac: a member of the omp85/tpsb transporter family"/>
    <property type="match status" value="1"/>
</dbReference>
<name>A0ABX1V8U7_9PLAN</name>
<dbReference type="InterPro" id="IPR034746">
    <property type="entry name" value="POTRA"/>
</dbReference>
<evidence type="ECO:0000313" key="10">
    <source>
        <dbReference type="Proteomes" id="UP000609651"/>
    </source>
</evidence>
<dbReference type="InterPro" id="IPR000184">
    <property type="entry name" value="Bac_surfAg_D15"/>
</dbReference>
<dbReference type="Pfam" id="PF01103">
    <property type="entry name" value="Omp85"/>
    <property type="match status" value="1"/>
</dbReference>
<feature type="signal peptide" evidence="7">
    <location>
        <begin position="1"/>
        <end position="32"/>
    </location>
</feature>